<keyword evidence="2" id="KW-1185">Reference proteome</keyword>
<dbReference type="AlphaFoldDB" id="W1PNN5"/>
<dbReference type="HOGENOM" id="CLU_1922421_0_0_1"/>
<evidence type="ECO:0000313" key="2">
    <source>
        <dbReference type="Proteomes" id="UP000017836"/>
    </source>
</evidence>
<organism evidence="1 2">
    <name type="scientific">Amborella trichopoda</name>
    <dbReference type="NCBI Taxonomy" id="13333"/>
    <lineage>
        <taxon>Eukaryota</taxon>
        <taxon>Viridiplantae</taxon>
        <taxon>Streptophyta</taxon>
        <taxon>Embryophyta</taxon>
        <taxon>Tracheophyta</taxon>
        <taxon>Spermatophyta</taxon>
        <taxon>Magnoliopsida</taxon>
        <taxon>Amborellales</taxon>
        <taxon>Amborellaceae</taxon>
        <taxon>Amborella</taxon>
    </lineage>
</organism>
<sequence>ENFKGFMKKSANSKVLLMLFWKPARKATIGGFEKIMFDIQRADLEAYEWIKNIPPKFWADTYFPRSRYSHLTANMAKSFNAWILSAQEKPIITICEEIRVQLMPKFEEKREIRNTWCGMLVSKAQELLDLLR</sequence>
<name>W1PNN5_AMBTC</name>
<gene>
    <name evidence="1" type="ORF">AMTR_s00162p00011310</name>
</gene>
<reference evidence="2" key="1">
    <citation type="journal article" date="2013" name="Science">
        <title>The Amborella genome and the evolution of flowering plants.</title>
        <authorList>
            <consortium name="Amborella Genome Project"/>
        </authorList>
    </citation>
    <scope>NUCLEOTIDE SEQUENCE [LARGE SCALE GENOMIC DNA]</scope>
</reference>
<dbReference type="EMBL" id="KI392984">
    <property type="protein sequence ID" value="ERN09331.1"/>
    <property type="molecule type" value="Genomic_DNA"/>
</dbReference>
<proteinExistence type="predicted"/>
<feature type="non-terminal residue" evidence="1">
    <location>
        <position position="1"/>
    </location>
</feature>
<evidence type="ECO:0000313" key="1">
    <source>
        <dbReference type="EMBL" id="ERN09331.1"/>
    </source>
</evidence>
<dbReference type="Gramene" id="ERN09331">
    <property type="protein sequence ID" value="ERN09331"/>
    <property type="gene ID" value="AMTR_s00162p00011310"/>
</dbReference>
<protein>
    <submittedName>
        <fullName evidence="1">Uncharacterized protein</fullName>
    </submittedName>
</protein>
<accession>W1PNN5</accession>
<dbReference type="Proteomes" id="UP000017836">
    <property type="component" value="Unassembled WGS sequence"/>
</dbReference>